<evidence type="ECO:0000313" key="2">
    <source>
        <dbReference type="EMBL" id="MXY34185.1"/>
    </source>
</evidence>
<accession>A0A6B0Y1B9</accession>
<evidence type="ECO:0000259" key="1">
    <source>
        <dbReference type="Pfam" id="PF12281"/>
    </source>
</evidence>
<proteinExistence type="predicted"/>
<dbReference type="Pfam" id="PF12281">
    <property type="entry name" value="NTP_transf_8"/>
    <property type="match status" value="1"/>
</dbReference>
<sequence>MTTPERLPVSIQTLHAELADRAWTGSFEEIMDAGGSAHVKTVKGRRYWYWQSLTRNGARPPARYLGPDTPVLRRRISERTGVADARKERVNMVRSLRAGRIPGPDALSGNVLAALSKAGAFRLRAVVVGSLAFQCYAPMLGFTAPGAMARTGDVDVGQFPAISIAVRDRIEPDLISVLKSADSRFEAVPSPFDPRSTLRYAIRDGSQERFAVDILAPLRGPPRDRPVHLPALGGDAQPLRFLDFLIYQEIEAVVLHGPGIPVKVPAPERFAVHKLLVASRRRKDASGLDKARKDMAQADILCRVLVQDRPDDLIDAWSEFLDRGPAWRAAVAQPWKTLPDEVKDVLPPPDVPSP</sequence>
<name>A0A6B0Y1B9_9RHOB</name>
<dbReference type="InterPro" id="IPR022550">
    <property type="entry name" value="NTP_transf_8"/>
</dbReference>
<protein>
    <recommendedName>
        <fullName evidence="1">Nucleotidyltransferase-like domain-containing protein</fullName>
    </recommendedName>
</protein>
<comment type="caution">
    <text evidence="2">The sequence shown here is derived from an EMBL/GenBank/DDBJ whole genome shotgun (WGS) entry which is preliminary data.</text>
</comment>
<dbReference type="AlphaFoldDB" id="A0A6B0Y1B9"/>
<dbReference type="EMBL" id="VXRY01000351">
    <property type="protein sequence ID" value="MXY34185.1"/>
    <property type="molecule type" value="Genomic_DNA"/>
</dbReference>
<feature type="domain" description="Nucleotidyltransferase-like" evidence="1">
    <location>
        <begin position="108"/>
        <end position="321"/>
    </location>
</feature>
<organism evidence="2">
    <name type="scientific">Boseongicola sp. SB0664_bin_43</name>
    <dbReference type="NCBI Taxonomy" id="2604844"/>
    <lineage>
        <taxon>Bacteria</taxon>
        <taxon>Pseudomonadati</taxon>
        <taxon>Pseudomonadota</taxon>
        <taxon>Alphaproteobacteria</taxon>
        <taxon>Rhodobacterales</taxon>
        <taxon>Paracoccaceae</taxon>
        <taxon>Boseongicola</taxon>
    </lineage>
</organism>
<dbReference type="InterPro" id="IPR058575">
    <property type="entry name" value="NTP_transf_8_dom"/>
</dbReference>
<gene>
    <name evidence="2" type="ORF">F4Y60_08885</name>
</gene>
<reference evidence="2" key="1">
    <citation type="submission" date="2019-09" db="EMBL/GenBank/DDBJ databases">
        <title>Characterisation of the sponge microbiome using genome-centric metagenomics.</title>
        <authorList>
            <person name="Engelberts J.P."/>
            <person name="Robbins S.J."/>
            <person name="De Goeij J.M."/>
            <person name="Aranda M."/>
            <person name="Bell S.C."/>
            <person name="Webster N.S."/>
        </authorList>
    </citation>
    <scope>NUCLEOTIDE SEQUENCE</scope>
    <source>
        <strain evidence="2">SB0664_bin_43</strain>
    </source>
</reference>
<dbReference type="PIRSF" id="PIRSF031854">
    <property type="entry name" value="UCP031854"/>
    <property type="match status" value="1"/>
</dbReference>